<protein>
    <submittedName>
        <fullName evidence="5">Metallo-beta-lactamase</fullName>
    </submittedName>
</protein>
<evidence type="ECO:0000259" key="3">
    <source>
        <dbReference type="SMART" id="SM00849"/>
    </source>
</evidence>
<keyword evidence="1" id="KW-0378">Hydrolase</keyword>
<dbReference type="PANTHER" id="PTHR11203:SF37">
    <property type="entry name" value="INTEGRATOR COMPLEX SUBUNIT 11"/>
    <property type="match status" value="1"/>
</dbReference>
<gene>
    <name evidence="5" type="ORF">X474_15350</name>
</gene>
<feature type="coiled-coil region" evidence="2">
    <location>
        <begin position="477"/>
        <end position="523"/>
    </location>
</feature>
<dbReference type="OrthoDB" id="9803916at2"/>
<dbReference type="Gene3D" id="3.40.50.10890">
    <property type="match status" value="1"/>
</dbReference>
<dbReference type="InterPro" id="IPR011108">
    <property type="entry name" value="RMMBL"/>
</dbReference>
<comment type="caution">
    <text evidence="5">The sequence shown here is derived from an EMBL/GenBank/DDBJ whole genome shotgun (WGS) entry which is preliminary data.</text>
</comment>
<dbReference type="Pfam" id="PF07521">
    <property type="entry name" value="RMMBL"/>
    <property type="match status" value="1"/>
</dbReference>
<evidence type="ECO:0000259" key="4">
    <source>
        <dbReference type="SMART" id="SM01027"/>
    </source>
</evidence>
<dbReference type="Pfam" id="PF10996">
    <property type="entry name" value="Beta-Casp"/>
    <property type="match status" value="1"/>
</dbReference>
<dbReference type="AlphaFoldDB" id="A0A0D2JBH7"/>
<dbReference type="SUPFAM" id="SSF56281">
    <property type="entry name" value="Metallo-hydrolase/oxidoreductase"/>
    <property type="match status" value="1"/>
</dbReference>
<feature type="domain" description="Beta-Casp" evidence="4">
    <location>
        <begin position="254"/>
        <end position="380"/>
    </location>
</feature>
<dbReference type="GO" id="GO:0016787">
    <property type="term" value="F:hydrolase activity"/>
    <property type="evidence" value="ECO:0007669"/>
    <property type="project" value="UniProtKB-KW"/>
</dbReference>
<evidence type="ECO:0000256" key="1">
    <source>
        <dbReference type="ARBA" id="ARBA00022801"/>
    </source>
</evidence>
<dbReference type="InParanoid" id="A0A0D2JBH7"/>
<dbReference type="InterPro" id="IPR001279">
    <property type="entry name" value="Metallo-B-lactamas"/>
</dbReference>
<dbReference type="GO" id="GO:0004521">
    <property type="term" value="F:RNA endonuclease activity"/>
    <property type="evidence" value="ECO:0007669"/>
    <property type="project" value="TreeGrafter"/>
</dbReference>
<dbReference type="EMBL" id="AZAC01000018">
    <property type="protein sequence ID" value="KIX13096.1"/>
    <property type="molecule type" value="Genomic_DNA"/>
</dbReference>
<evidence type="ECO:0000313" key="6">
    <source>
        <dbReference type="Proteomes" id="UP000032233"/>
    </source>
</evidence>
<feature type="domain" description="Metallo-beta-lactamase" evidence="3">
    <location>
        <begin position="13"/>
        <end position="234"/>
    </location>
</feature>
<dbReference type="Pfam" id="PF00753">
    <property type="entry name" value="Lactamase_B"/>
    <property type="match status" value="1"/>
</dbReference>
<evidence type="ECO:0000313" key="5">
    <source>
        <dbReference type="EMBL" id="KIX13096.1"/>
    </source>
</evidence>
<sequence>MQITCLGAARTVTGSCYMVQVDPDVRFLVDCGMYQGGRQLEARNWQTHRYRPQEIQAIFITHAHIDHSGLVPRLVREGYNGPIYASKATADLLRILWLDSAHIQEMEAEWQSRKNSRRGKRTVEPLYETKDAQDAGALIEPIPMDKSRELLPGVEVCFVQAGHILGASSLHITLKGDKGIHRVGFSGDLGRPGQLIVPDPAQMPRPDTVFMETTYGSRRHKTLGDSQKELLQVINLAYQEGGKVLIPAFAVERTQELIYTMAAAWRNDQLPKDMPVFLDSPLAINATRIFREHPEYFDRETQAILEKGDTPLNFPNLKFTAGTDESRAINEYTGPAVIMAGNGMCTAGRIKHHLKHNLWKPNCHLVIVGFQAQGTTGRMLVEGAKVVKIFREPVAVRAQVHTIGGFSAHADQAELLDWLDKIVHPGLRVNLTHGEESSAVIFKAEAKKRFPQVDFHIPRWKETLKLTLKPSDQPMAAAQAADTLETLRARLDRLSLLLEKEGAELAEADISLLEGRLAAAERLLTAREPD</sequence>
<dbReference type="SMART" id="SM00849">
    <property type="entry name" value="Lactamase_B"/>
    <property type="match status" value="1"/>
</dbReference>
<dbReference type="InterPro" id="IPR022712">
    <property type="entry name" value="Beta_Casp"/>
</dbReference>
<dbReference type="InterPro" id="IPR036866">
    <property type="entry name" value="RibonucZ/Hydroxyglut_hydro"/>
</dbReference>
<dbReference type="STRING" id="1429043.X474_15350"/>
<dbReference type="CDD" id="cd16295">
    <property type="entry name" value="TTHA0252-CPSF-like_MBL-fold"/>
    <property type="match status" value="1"/>
</dbReference>
<dbReference type="PATRIC" id="fig|1429043.3.peg.3248"/>
<dbReference type="RefSeq" id="WP_052515206.1">
    <property type="nucleotide sequence ID" value="NZ_AZAC01000018.1"/>
</dbReference>
<dbReference type="Gene3D" id="3.60.15.10">
    <property type="entry name" value="Ribonuclease Z/Hydroxyacylglutathione hydrolase-like"/>
    <property type="match status" value="1"/>
</dbReference>
<organism evidence="5 6">
    <name type="scientific">Dethiosulfatarculus sandiegensis</name>
    <dbReference type="NCBI Taxonomy" id="1429043"/>
    <lineage>
        <taxon>Bacteria</taxon>
        <taxon>Pseudomonadati</taxon>
        <taxon>Thermodesulfobacteriota</taxon>
        <taxon>Desulfarculia</taxon>
        <taxon>Desulfarculales</taxon>
        <taxon>Desulfarculaceae</taxon>
        <taxon>Dethiosulfatarculus</taxon>
    </lineage>
</organism>
<dbReference type="Proteomes" id="UP000032233">
    <property type="component" value="Unassembled WGS sequence"/>
</dbReference>
<keyword evidence="2" id="KW-0175">Coiled coil</keyword>
<name>A0A0D2JBH7_9BACT</name>
<reference evidence="5 6" key="1">
    <citation type="submission" date="2013-11" db="EMBL/GenBank/DDBJ databases">
        <title>Metagenomic analysis of a methanogenic consortium involved in long chain n-alkane degradation.</title>
        <authorList>
            <person name="Davidova I.A."/>
            <person name="Callaghan A.V."/>
            <person name="Wawrik B."/>
            <person name="Pruitt S."/>
            <person name="Marks C."/>
            <person name="Duncan K.E."/>
            <person name="Suflita J.M."/>
        </authorList>
    </citation>
    <scope>NUCLEOTIDE SEQUENCE [LARGE SCALE GENOMIC DNA]</scope>
    <source>
        <strain evidence="5 6">SPR</strain>
    </source>
</reference>
<keyword evidence="6" id="KW-1185">Reference proteome</keyword>
<accession>A0A0D2JBH7</accession>
<proteinExistence type="predicted"/>
<dbReference type="PANTHER" id="PTHR11203">
    <property type="entry name" value="CLEAVAGE AND POLYADENYLATION SPECIFICITY FACTOR FAMILY MEMBER"/>
    <property type="match status" value="1"/>
</dbReference>
<dbReference type="InterPro" id="IPR050698">
    <property type="entry name" value="MBL"/>
</dbReference>
<evidence type="ECO:0000256" key="2">
    <source>
        <dbReference type="SAM" id="Coils"/>
    </source>
</evidence>
<dbReference type="SMART" id="SM01027">
    <property type="entry name" value="Beta-Casp"/>
    <property type="match status" value="1"/>
</dbReference>